<proteinExistence type="predicted"/>
<keyword evidence="3" id="KW-1185">Reference proteome</keyword>
<keyword evidence="2" id="KW-0378">Hydrolase</keyword>
<evidence type="ECO:0000313" key="3">
    <source>
        <dbReference type="Proteomes" id="UP000558997"/>
    </source>
</evidence>
<protein>
    <submittedName>
        <fullName evidence="2">5-methylcytosine-specific restriction protein A</fullName>
        <ecNumber evidence="2">3.1.21.-</ecNumber>
    </submittedName>
</protein>
<comment type="caution">
    <text evidence="2">The sequence shown here is derived from an EMBL/GenBank/DDBJ whole genome shotgun (WGS) entry which is preliminary data.</text>
</comment>
<name>A0A841DJD3_9ACTN</name>
<organism evidence="2 3">
    <name type="scientific">Kribbella solani</name>
    <dbReference type="NCBI Taxonomy" id="236067"/>
    <lineage>
        <taxon>Bacteria</taxon>
        <taxon>Bacillati</taxon>
        <taxon>Actinomycetota</taxon>
        <taxon>Actinomycetes</taxon>
        <taxon>Propionibacteriales</taxon>
        <taxon>Kribbellaceae</taxon>
        <taxon>Kribbella</taxon>
    </lineage>
</organism>
<dbReference type="Proteomes" id="UP000558997">
    <property type="component" value="Unassembled WGS sequence"/>
</dbReference>
<dbReference type="AlphaFoldDB" id="A0A841DJD3"/>
<dbReference type="InterPro" id="IPR058712">
    <property type="entry name" value="SRA_ScoMcrA"/>
</dbReference>
<dbReference type="EC" id="3.1.21.-" evidence="2"/>
<feature type="domain" description="ScoMcrA-like SRA" evidence="1">
    <location>
        <begin position="2"/>
        <end position="117"/>
    </location>
</feature>
<dbReference type="RefSeq" id="WP_184831000.1">
    <property type="nucleotide sequence ID" value="NZ_BAAAVN010000005.1"/>
</dbReference>
<dbReference type="EMBL" id="JACHNF010000001">
    <property type="protein sequence ID" value="MBB5977185.1"/>
    <property type="molecule type" value="Genomic_DNA"/>
</dbReference>
<reference evidence="2 3" key="1">
    <citation type="submission" date="2020-08" db="EMBL/GenBank/DDBJ databases">
        <title>Sequencing the genomes of 1000 actinobacteria strains.</title>
        <authorList>
            <person name="Klenk H.-P."/>
        </authorList>
    </citation>
    <scope>NUCLEOTIDE SEQUENCE [LARGE SCALE GENOMIC DNA]</scope>
    <source>
        <strain evidence="2 3">DSM 17294</strain>
    </source>
</reference>
<evidence type="ECO:0000259" key="1">
    <source>
        <dbReference type="Pfam" id="PF26348"/>
    </source>
</evidence>
<accession>A0A841DJD3</accession>
<dbReference type="GO" id="GO:0016787">
    <property type="term" value="F:hydrolase activity"/>
    <property type="evidence" value="ECO:0007669"/>
    <property type="project" value="UniProtKB-KW"/>
</dbReference>
<gene>
    <name evidence="2" type="ORF">HDA44_000526</name>
</gene>
<sequence>MLIYSDRSVSGEFGYDYDGWVEDEPLYLYTGEGSVGEQGFKRGNRAIRDHHDAGRSLRLFIADGTLEGSTGKAQRYIGEFEVDRELKYVPGQALDRQGVMRSVIVFRLLPIGEVLRRPEDASEYPDPRHGAAPAVASTMGLEPDLLVNGVALEVVGASEYGVKATSATIAVRREAELMARFQAALESQGHEVGRYSLRPPGEVRKLYTDLYDFTDEVLYEAKASSTREAVRMAIGQLFDYSRHLPNLHANAVLLPSRPSDDLMSLLDSVSIGCTYEENSRFVTVSNAR</sequence>
<dbReference type="Pfam" id="PF26348">
    <property type="entry name" value="SRA_ScoMcrA"/>
    <property type="match status" value="1"/>
</dbReference>
<evidence type="ECO:0000313" key="2">
    <source>
        <dbReference type="EMBL" id="MBB5977185.1"/>
    </source>
</evidence>